<evidence type="ECO:0000313" key="1">
    <source>
        <dbReference type="EMBL" id="KAJ5100859.1"/>
    </source>
</evidence>
<dbReference type="EMBL" id="JAPQKH010000004">
    <property type="protein sequence ID" value="KAJ5100859.1"/>
    <property type="molecule type" value="Genomic_DNA"/>
</dbReference>
<dbReference type="Proteomes" id="UP001149165">
    <property type="component" value="Unassembled WGS sequence"/>
</dbReference>
<dbReference type="InterPro" id="IPR022812">
    <property type="entry name" value="Dynamin"/>
</dbReference>
<dbReference type="Gene3D" id="3.40.50.300">
    <property type="entry name" value="P-loop containing nucleotide triphosphate hydrolases"/>
    <property type="match status" value="1"/>
</dbReference>
<accession>A0A9W9KC48</accession>
<reference evidence="1" key="2">
    <citation type="journal article" date="2023" name="IMA Fungus">
        <title>Comparative genomic study of the Penicillium genus elucidates a diverse pangenome and 15 lateral gene transfer events.</title>
        <authorList>
            <person name="Petersen C."/>
            <person name="Sorensen T."/>
            <person name="Nielsen M.R."/>
            <person name="Sondergaard T.E."/>
            <person name="Sorensen J.L."/>
            <person name="Fitzpatrick D.A."/>
            <person name="Frisvad J.C."/>
            <person name="Nielsen K.L."/>
        </authorList>
    </citation>
    <scope>NUCLEOTIDE SEQUENCE</scope>
    <source>
        <strain evidence="1">IBT 30069</strain>
    </source>
</reference>
<dbReference type="InterPro" id="IPR027417">
    <property type="entry name" value="P-loop_NTPase"/>
</dbReference>
<keyword evidence="2" id="KW-1185">Reference proteome</keyword>
<dbReference type="AlphaFoldDB" id="A0A9W9KC48"/>
<name>A0A9W9KC48_9EURO</name>
<reference evidence="1" key="1">
    <citation type="submission" date="2022-11" db="EMBL/GenBank/DDBJ databases">
        <authorList>
            <person name="Petersen C."/>
        </authorList>
    </citation>
    <scope>NUCLEOTIDE SEQUENCE</scope>
    <source>
        <strain evidence="1">IBT 30069</strain>
    </source>
</reference>
<dbReference type="PRINTS" id="PR00195">
    <property type="entry name" value="DYNAMIN"/>
</dbReference>
<proteinExistence type="predicted"/>
<protein>
    <submittedName>
        <fullName evidence="1">Uncharacterized protein</fullName>
    </submittedName>
</protein>
<gene>
    <name evidence="1" type="ORF">N7456_006911</name>
</gene>
<organism evidence="1 2">
    <name type="scientific">Penicillium angulare</name>
    <dbReference type="NCBI Taxonomy" id="116970"/>
    <lineage>
        <taxon>Eukaryota</taxon>
        <taxon>Fungi</taxon>
        <taxon>Dikarya</taxon>
        <taxon>Ascomycota</taxon>
        <taxon>Pezizomycotina</taxon>
        <taxon>Eurotiomycetes</taxon>
        <taxon>Eurotiomycetidae</taxon>
        <taxon>Eurotiales</taxon>
        <taxon>Aspergillaceae</taxon>
        <taxon>Penicillium</taxon>
    </lineage>
</organism>
<sequence length="239" mass="26662">MLVVVPANVDMATQEIIEISRELDPDGLRNSRILITPDLVRSEVSKLLKGCKKALQNLGEKRVTADHQRKLLLEIVTKFQRITENAPHANHASEDTFDKQRDLRLATLVANRNAKCSDDYLTHDHLYGFKSHLHDDDSKFQPVIPATSPPCSLKTVASGICDGEDDDGGQMKKPNSISSQERRACDDIQESFHDCVAIADSIPQGILSWIKDLYQESCAFELGTFRSSILSTVMKRKSA</sequence>
<comment type="caution">
    <text evidence="1">The sequence shown here is derived from an EMBL/GenBank/DDBJ whole genome shotgun (WGS) entry which is preliminary data.</text>
</comment>
<evidence type="ECO:0000313" key="2">
    <source>
        <dbReference type="Proteomes" id="UP001149165"/>
    </source>
</evidence>
<dbReference type="OrthoDB" id="415706at2759"/>